<dbReference type="HOGENOM" id="CLU_132631_1_0_6"/>
<evidence type="ECO:0008006" key="3">
    <source>
        <dbReference type="Google" id="ProtNLM"/>
    </source>
</evidence>
<dbReference type="Proteomes" id="UP000002964">
    <property type="component" value="Unassembled WGS sequence"/>
</dbReference>
<reference evidence="1 2" key="2">
    <citation type="submission" date="2011-11" db="EMBL/GenBank/DDBJ databases">
        <authorList>
            <consortium name="US DOE Joint Genome Institute"/>
            <person name="Lucas S."/>
            <person name="Han J."/>
            <person name="Lapidus A."/>
            <person name="Cheng J.-F."/>
            <person name="Goodwin L."/>
            <person name="Pitluck S."/>
            <person name="Peters L."/>
            <person name="Ovchinnikova G."/>
            <person name="Zhang X."/>
            <person name="Detter J.C."/>
            <person name="Han C."/>
            <person name="Tapia R."/>
            <person name="Land M."/>
            <person name="Hauser L."/>
            <person name="Kyrpides N."/>
            <person name="Ivanova N."/>
            <person name="Pagani I."/>
            <person name="Vogl K."/>
            <person name="Liu Z."/>
            <person name="Overmann J."/>
            <person name="Frigaard N.-U."/>
            <person name="Bryant D."/>
            <person name="Woyke T."/>
        </authorList>
    </citation>
    <scope>NUCLEOTIDE SEQUENCE [LARGE SCALE GENOMIC DNA]</scope>
    <source>
        <strain evidence="1 2">970</strain>
    </source>
</reference>
<reference evidence="2" key="1">
    <citation type="submission" date="2011-06" db="EMBL/GenBank/DDBJ databases">
        <authorList>
            <consortium name="US DOE Joint Genome Institute (JGI-PGF)"/>
            <person name="Lucas S."/>
            <person name="Han J."/>
            <person name="Lapidus A."/>
            <person name="Cheng J.-F."/>
            <person name="Goodwin L."/>
            <person name="Pitluck S."/>
            <person name="Peters L."/>
            <person name="Land M.L."/>
            <person name="Hauser L."/>
            <person name="Vogl K."/>
            <person name="Liu Z."/>
            <person name="Overmann J."/>
            <person name="Frigaard N.-U."/>
            <person name="Bryant D.A."/>
            <person name="Woyke T.J."/>
        </authorList>
    </citation>
    <scope>NUCLEOTIDE SEQUENCE [LARGE SCALE GENOMIC DNA]</scope>
    <source>
        <strain evidence="2">970</strain>
    </source>
</reference>
<dbReference type="AlphaFoldDB" id="H8Z8N1"/>
<dbReference type="Pfam" id="PF06296">
    <property type="entry name" value="RelE"/>
    <property type="match status" value="1"/>
</dbReference>
<evidence type="ECO:0000313" key="1">
    <source>
        <dbReference type="EMBL" id="EIC19436.1"/>
    </source>
</evidence>
<organism evidence="1 2">
    <name type="scientific">Thiorhodovibrio frisius</name>
    <dbReference type="NCBI Taxonomy" id="631362"/>
    <lineage>
        <taxon>Bacteria</taxon>
        <taxon>Pseudomonadati</taxon>
        <taxon>Pseudomonadota</taxon>
        <taxon>Gammaproteobacteria</taxon>
        <taxon>Chromatiales</taxon>
        <taxon>Chromatiaceae</taxon>
        <taxon>Thiorhodovibrio</taxon>
    </lineage>
</organism>
<name>H8Z8N1_9GAMM</name>
<dbReference type="eggNOG" id="COG4737">
    <property type="taxonomic scope" value="Bacteria"/>
</dbReference>
<dbReference type="PIRSF" id="PIRSF018634">
    <property type="entry name" value="UCP018634"/>
    <property type="match status" value="1"/>
</dbReference>
<accession>H8Z8N1</accession>
<gene>
    <name evidence="1" type="ORF">Thi970DRAFT_04957</name>
</gene>
<dbReference type="OrthoDB" id="8607264at2"/>
<dbReference type="RefSeq" id="WP_009151665.1">
    <property type="nucleotide sequence ID" value="NZ_JH603171.1"/>
</dbReference>
<dbReference type="InterPro" id="IPR009387">
    <property type="entry name" value="HigB-2"/>
</dbReference>
<evidence type="ECO:0000313" key="2">
    <source>
        <dbReference type="Proteomes" id="UP000002964"/>
    </source>
</evidence>
<dbReference type="STRING" id="631362.Thi970DRAFT_04957"/>
<protein>
    <recommendedName>
        <fullName evidence="3">Type II toxin-antitoxin system RelE/ParE family toxin</fullName>
    </recommendedName>
</protein>
<dbReference type="EMBL" id="JH603171">
    <property type="protein sequence ID" value="EIC19436.1"/>
    <property type="molecule type" value="Genomic_DNA"/>
</dbReference>
<sequence>MNRWLKTRHFDRWMRKTPLTDSALRLAIGEMQQGLIDADLGGGVVKKRVGLPNQGKRGGFRTLLATNKCGLWIFIFGFEKSARGNIAPQELAALRMLARDMLRWDADTLEIAIRDGSLIEIALDT</sequence>
<keyword evidence="2" id="KW-1185">Reference proteome</keyword>
<proteinExistence type="predicted"/>